<feature type="transmembrane region" description="Helical" evidence="4">
    <location>
        <begin position="346"/>
        <end position="365"/>
    </location>
</feature>
<evidence type="ECO:0000313" key="6">
    <source>
        <dbReference type="EMBL" id="PCF95365.1"/>
    </source>
</evidence>
<dbReference type="Gene3D" id="1.20.1250.20">
    <property type="entry name" value="MFS general substrate transporter like domains"/>
    <property type="match status" value="1"/>
</dbReference>
<dbReference type="InterPro" id="IPR011701">
    <property type="entry name" value="MFS"/>
</dbReference>
<keyword evidence="7" id="KW-1185">Reference proteome</keyword>
<organism evidence="6 7">
    <name type="scientific">Vreelandella nigrificans</name>
    <dbReference type="NCBI Taxonomy" id="2042704"/>
    <lineage>
        <taxon>Bacteria</taxon>
        <taxon>Pseudomonadati</taxon>
        <taxon>Pseudomonadota</taxon>
        <taxon>Gammaproteobacteria</taxon>
        <taxon>Oceanospirillales</taxon>
        <taxon>Halomonadaceae</taxon>
        <taxon>Vreelandella</taxon>
    </lineage>
</organism>
<dbReference type="GO" id="GO:0022857">
    <property type="term" value="F:transmembrane transporter activity"/>
    <property type="evidence" value="ECO:0007669"/>
    <property type="project" value="InterPro"/>
</dbReference>
<feature type="transmembrane region" description="Helical" evidence="4">
    <location>
        <begin position="88"/>
        <end position="107"/>
    </location>
</feature>
<dbReference type="EMBL" id="NWUX01000010">
    <property type="protein sequence ID" value="PCF95365.1"/>
    <property type="molecule type" value="Genomic_DNA"/>
</dbReference>
<protein>
    <submittedName>
        <fullName evidence="6">MFS transporter</fullName>
    </submittedName>
</protein>
<dbReference type="PANTHER" id="PTHR23523:SF1">
    <property type="entry name" value="CYANATE TRANSPORT PROTEIN CYNX"/>
    <property type="match status" value="1"/>
</dbReference>
<dbReference type="InterPro" id="IPR052524">
    <property type="entry name" value="MFS_Cyanate_Porter"/>
</dbReference>
<feature type="domain" description="Major facilitator superfamily (MFS) profile" evidence="5">
    <location>
        <begin position="23"/>
        <end position="400"/>
    </location>
</feature>
<dbReference type="PANTHER" id="PTHR23523">
    <property type="match status" value="1"/>
</dbReference>
<sequence>MADKGWAVGMRNSNSRSIPLVRTILLIILIGLNLRPSMAAIGPLVEAIRHDVSLSFTQLSLLTTLPVLAMGLGCFASALLAKRIGFNSVITLALASIALSDALHWFGFGYTGLWVAALGAGIGIAFIQAALPAVIKQAAGEKTPMVMGFYIASIMGGAALASAITPVVSDYIGWQSALALWGLLALAGLVCWVMRRQQVLPAPSQNNRVSIAFSAMARQPRFWSLAIFFGLGTAGYTCLLAWIPPTFIHLGWSETQAGLALSWLTAIEVMAGLTFPILAQQMKDRRPVLLLVLLLSVAGFLLLGLMPKTMAWLATALLGLGIGGLFPLSLIITMDHSDDPVLAGQLTAWVQGIGYLIASLAPIAAGLIKDLLGGFEQAWLMLGVIFIGLIVMSLRFDQSKAPQQLRFS</sequence>
<keyword evidence="1 4" id="KW-0812">Transmembrane</keyword>
<feature type="transmembrane region" description="Helical" evidence="4">
    <location>
        <begin position="113"/>
        <end position="135"/>
    </location>
</feature>
<comment type="caution">
    <text evidence="6">The sequence shown here is derived from an EMBL/GenBank/DDBJ whole genome shotgun (WGS) entry which is preliminary data.</text>
</comment>
<feature type="transmembrane region" description="Helical" evidence="4">
    <location>
        <begin position="377"/>
        <end position="396"/>
    </location>
</feature>
<dbReference type="SUPFAM" id="SSF103473">
    <property type="entry name" value="MFS general substrate transporter"/>
    <property type="match status" value="1"/>
</dbReference>
<keyword evidence="3 4" id="KW-0472">Membrane</keyword>
<accession>A0A2A4HMC4</accession>
<keyword evidence="2 4" id="KW-1133">Transmembrane helix</keyword>
<feature type="transmembrane region" description="Helical" evidence="4">
    <location>
        <begin position="312"/>
        <end position="334"/>
    </location>
</feature>
<dbReference type="OrthoDB" id="5758872at2"/>
<dbReference type="InterPro" id="IPR036259">
    <property type="entry name" value="MFS_trans_sf"/>
</dbReference>
<feature type="transmembrane region" description="Helical" evidence="4">
    <location>
        <begin position="147"/>
        <end position="168"/>
    </location>
</feature>
<dbReference type="Proteomes" id="UP000218677">
    <property type="component" value="Unassembled WGS sequence"/>
</dbReference>
<reference evidence="7" key="1">
    <citation type="submission" date="2017-09" db="EMBL/GenBank/DDBJ databases">
        <authorList>
            <person name="Cho G.-S."/>
            <person name="Oguntoyinbo F.A."/>
            <person name="Cnockaert M."/>
            <person name="Kabisch J."/>
            <person name="Neve H."/>
            <person name="Bockelmann W."/>
            <person name="Wenning M."/>
            <person name="Franz C.M."/>
            <person name="Vandamme P."/>
        </authorList>
    </citation>
    <scope>NUCLEOTIDE SEQUENCE [LARGE SCALE GENOMIC DNA]</scope>
    <source>
        <strain evidence="7">MBT G8648</strain>
    </source>
</reference>
<feature type="transmembrane region" description="Helical" evidence="4">
    <location>
        <begin position="287"/>
        <end position="306"/>
    </location>
</feature>
<feature type="transmembrane region" description="Helical" evidence="4">
    <location>
        <begin position="20"/>
        <end position="41"/>
    </location>
</feature>
<evidence type="ECO:0000313" key="7">
    <source>
        <dbReference type="Proteomes" id="UP000218677"/>
    </source>
</evidence>
<feature type="transmembrane region" description="Helical" evidence="4">
    <location>
        <begin position="255"/>
        <end position="275"/>
    </location>
</feature>
<evidence type="ECO:0000259" key="5">
    <source>
        <dbReference type="PROSITE" id="PS50850"/>
    </source>
</evidence>
<dbReference type="Pfam" id="PF07690">
    <property type="entry name" value="MFS_1"/>
    <property type="match status" value="1"/>
</dbReference>
<evidence type="ECO:0000256" key="4">
    <source>
        <dbReference type="SAM" id="Phobius"/>
    </source>
</evidence>
<evidence type="ECO:0000256" key="1">
    <source>
        <dbReference type="ARBA" id="ARBA00022692"/>
    </source>
</evidence>
<proteinExistence type="predicted"/>
<dbReference type="PROSITE" id="PS50850">
    <property type="entry name" value="MFS"/>
    <property type="match status" value="1"/>
</dbReference>
<evidence type="ECO:0000256" key="2">
    <source>
        <dbReference type="ARBA" id="ARBA00022989"/>
    </source>
</evidence>
<feature type="transmembrane region" description="Helical" evidence="4">
    <location>
        <begin position="61"/>
        <end position="81"/>
    </location>
</feature>
<evidence type="ECO:0000256" key="3">
    <source>
        <dbReference type="ARBA" id="ARBA00023136"/>
    </source>
</evidence>
<feature type="transmembrane region" description="Helical" evidence="4">
    <location>
        <begin position="222"/>
        <end position="243"/>
    </location>
</feature>
<dbReference type="InterPro" id="IPR020846">
    <property type="entry name" value="MFS_dom"/>
</dbReference>
<feature type="transmembrane region" description="Helical" evidence="4">
    <location>
        <begin position="174"/>
        <end position="194"/>
    </location>
</feature>
<name>A0A2A4HMC4_9GAMM</name>
<gene>
    <name evidence="6" type="ORF">CPA45_12555</name>
</gene>
<dbReference type="AlphaFoldDB" id="A0A2A4HMC4"/>